<feature type="transmembrane region" description="Helical" evidence="1">
    <location>
        <begin position="37"/>
        <end position="60"/>
    </location>
</feature>
<keyword evidence="1" id="KW-0812">Transmembrane</keyword>
<protein>
    <recommendedName>
        <fullName evidence="4">NfeD-like C-terminal domain-containing protein</fullName>
    </recommendedName>
</protein>
<feature type="transmembrane region" description="Helical" evidence="1">
    <location>
        <begin position="6"/>
        <end position="25"/>
    </location>
</feature>
<organism evidence="2 3">
    <name type="scientific">Streptomyces thermolineatus</name>
    <dbReference type="NCBI Taxonomy" id="44033"/>
    <lineage>
        <taxon>Bacteria</taxon>
        <taxon>Bacillati</taxon>
        <taxon>Actinomycetota</taxon>
        <taxon>Actinomycetes</taxon>
        <taxon>Kitasatosporales</taxon>
        <taxon>Streptomycetaceae</taxon>
        <taxon>Streptomyces</taxon>
    </lineage>
</organism>
<dbReference type="Gene3D" id="2.40.50.140">
    <property type="entry name" value="Nucleic acid-binding proteins"/>
    <property type="match status" value="1"/>
</dbReference>
<evidence type="ECO:0000256" key="1">
    <source>
        <dbReference type="SAM" id="Phobius"/>
    </source>
</evidence>
<keyword evidence="1" id="KW-1133">Transmembrane helix</keyword>
<gene>
    <name evidence="2" type="ORF">GCM10010406_54730</name>
</gene>
<keyword evidence="3" id="KW-1185">Reference proteome</keyword>
<dbReference type="InterPro" id="IPR012340">
    <property type="entry name" value="NA-bd_OB-fold"/>
</dbReference>
<sequence length="169" mass="17015">MTLFLGLGIAGLVLLALALVFDGFLEGVLGGAAEGAFGGLVSLPAIAGFVSMLGFCAAAVQGATGLGTTAAVLSGVVAGVVTAWLVVRLSRLLMRDQTDPVLRSDDLVGAAGSVVTPIPAGGYGEVMLHLTGQPVKYAARSAEPVPRGAEVWVAEVLSTTSVEVRPVER</sequence>
<evidence type="ECO:0008006" key="4">
    <source>
        <dbReference type="Google" id="ProtNLM"/>
    </source>
</evidence>
<reference evidence="2 3" key="1">
    <citation type="journal article" date="2019" name="Int. J. Syst. Evol. Microbiol.">
        <title>The Global Catalogue of Microorganisms (GCM) 10K type strain sequencing project: providing services to taxonomists for standard genome sequencing and annotation.</title>
        <authorList>
            <consortium name="The Broad Institute Genomics Platform"/>
            <consortium name="The Broad Institute Genome Sequencing Center for Infectious Disease"/>
            <person name="Wu L."/>
            <person name="Ma J."/>
        </authorList>
    </citation>
    <scope>NUCLEOTIDE SEQUENCE [LARGE SCALE GENOMIC DNA]</scope>
    <source>
        <strain evidence="2 3">JCM 6307</strain>
    </source>
</reference>
<evidence type="ECO:0000313" key="3">
    <source>
        <dbReference type="Proteomes" id="UP001501358"/>
    </source>
</evidence>
<dbReference type="EMBL" id="BAAATA010000058">
    <property type="protein sequence ID" value="GAA2511523.1"/>
    <property type="molecule type" value="Genomic_DNA"/>
</dbReference>
<proteinExistence type="predicted"/>
<keyword evidence="1" id="KW-0472">Membrane</keyword>
<comment type="caution">
    <text evidence="2">The sequence shown here is derived from an EMBL/GenBank/DDBJ whole genome shotgun (WGS) entry which is preliminary data.</text>
</comment>
<name>A0ABN3MZ41_9ACTN</name>
<dbReference type="Proteomes" id="UP001501358">
    <property type="component" value="Unassembled WGS sequence"/>
</dbReference>
<dbReference type="RefSeq" id="WP_182314032.1">
    <property type="nucleotide sequence ID" value="NZ_BAAATA010000058.1"/>
</dbReference>
<accession>A0ABN3MZ41</accession>
<feature type="transmembrane region" description="Helical" evidence="1">
    <location>
        <begin position="66"/>
        <end position="87"/>
    </location>
</feature>
<evidence type="ECO:0000313" key="2">
    <source>
        <dbReference type="EMBL" id="GAA2511523.1"/>
    </source>
</evidence>